<gene>
    <name evidence="2" type="ORF">ABS770_19990</name>
</gene>
<sequence length="345" mass="38488">MTPSRLNPITLMEVAGHPIEGILQVNRAAEHVFHDLPPNGASPCIYLEADREIYDRIYARYSGDPWHIAVNGICSKHLIDINHPDAQLSPASPLMRRDAPPSIYSVDELIRKYSSLRAPNLLLLCAIGDELEILRSSQQTMRYFDGIFIRFMEDPGCSNAQVVEPIQAFLQDAGIRLRCLESNSLGEGVAFFSRPARICDPLPTYEGNLALGRLAIQSSLSQWSLPNIIDEAKGAVNGKITGACGFHTAVEDNASWIVDLGRTYALNEARIYNRLGAYKWRARSMKILLSENGSRWWEVHDQAGYSFGGADGRPLRVKLAPNCARYVGLHLTEHTCLHLDEVEIY</sequence>
<evidence type="ECO:0000313" key="3">
    <source>
        <dbReference type="Proteomes" id="UP001432995"/>
    </source>
</evidence>
<proteinExistence type="predicted"/>
<dbReference type="InterPro" id="IPR000421">
    <property type="entry name" value="FA58C"/>
</dbReference>
<dbReference type="Gene3D" id="2.60.120.260">
    <property type="entry name" value="Galactose-binding domain-like"/>
    <property type="match status" value="1"/>
</dbReference>
<dbReference type="PANTHER" id="PTHR45713:SF6">
    <property type="entry name" value="F5_8 TYPE C DOMAIN-CONTAINING PROTEIN"/>
    <property type="match status" value="1"/>
</dbReference>
<dbReference type="RefSeq" id="WP_350379921.1">
    <property type="nucleotide sequence ID" value="NZ_JBELQD010000025.1"/>
</dbReference>
<dbReference type="EMBL" id="JBELQD010000025">
    <property type="protein sequence ID" value="MER2290543.1"/>
    <property type="molecule type" value="Genomic_DNA"/>
</dbReference>
<dbReference type="Proteomes" id="UP001432995">
    <property type="component" value="Unassembled WGS sequence"/>
</dbReference>
<accession>A0ABV1R6R6</accession>
<organism evidence="2 3">
    <name type="scientific">Methylobacterium brachiatum</name>
    <dbReference type="NCBI Taxonomy" id="269660"/>
    <lineage>
        <taxon>Bacteria</taxon>
        <taxon>Pseudomonadati</taxon>
        <taxon>Pseudomonadota</taxon>
        <taxon>Alphaproteobacteria</taxon>
        <taxon>Hyphomicrobiales</taxon>
        <taxon>Methylobacteriaceae</taxon>
        <taxon>Methylobacterium</taxon>
    </lineage>
</organism>
<protein>
    <submittedName>
        <fullName evidence="2">Discoidin domain-containing protein</fullName>
    </submittedName>
</protein>
<dbReference type="InterPro" id="IPR008979">
    <property type="entry name" value="Galactose-bd-like_sf"/>
</dbReference>
<keyword evidence="3" id="KW-1185">Reference proteome</keyword>
<evidence type="ECO:0000259" key="1">
    <source>
        <dbReference type="Pfam" id="PF00754"/>
    </source>
</evidence>
<dbReference type="InterPro" id="IPR051941">
    <property type="entry name" value="BG_Antigen-Binding_Lectin"/>
</dbReference>
<reference evidence="2" key="1">
    <citation type="submission" date="2024-06" db="EMBL/GenBank/DDBJ databases">
        <authorList>
            <person name="Campbell A.G."/>
        </authorList>
    </citation>
    <scope>NUCLEOTIDE SEQUENCE</scope>
    <source>
        <strain evidence="2">EM17</strain>
    </source>
</reference>
<name>A0ABV1R6R6_9HYPH</name>
<evidence type="ECO:0000313" key="2">
    <source>
        <dbReference type="EMBL" id="MER2290543.1"/>
    </source>
</evidence>
<dbReference type="Pfam" id="PF00754">
    <property type="entry name" value="F5_F8_type_C"/>
    <property type="match status" value="1"/>
</dbReference>
<feature type="domain" description="F5/8 type C" evidence="1">
    <location>
        <begin position="231"/>
        <end position="333"/>
    </location>
</feature>
<comment type="caution">
    <text evidence="2">The sequence shown here is derived from an EMBL/GenBank/DDBJ whole genome shotgun (WGS) entry which is preliminary data.</text>
</comment>
<dbReference type="SUPFAM" id="SSF49785">
    <property type="entry name" value="Galactose-binding domain-like"/>
    <property type="match status" value="1"/>
</dbReference>
<dbReference type="PANTHER" id="PTHR45713">
    <property type="entry name" value="FTP DOMAIN-CONTAINING PROTEIN"/>
    <property type="match status" value="1"/>
</dbReference>